<dbReference type="InterPro" id="IPR027383">
    <property type="entry name" value="Znf_put"/>
</dbReference>
<dbReference type="Pfam" id="PF13490">
    <property type="entry name" value="zf-HC2"/>
    <property type="match status" value="1"/>
</dbReference>
<dbReference type="AlphaFoldDB" id="A0A2P8F4T7"/>
<reference evidence="2 3" key="1">
    <citation type="submission" date="2018-03" db="EMBL/GenBank/DDBJ databases">
        <title>Genomic Encyclopedia of Archaeal and Bacterial Type Strains, Phase II (KMG-II): from individual species to whole genera.</title>
        <authorList>
            <person name="Goeker M."/>
        </authorList>
    </citation>
    <scope>NUCLEOTIDE SEQUENCE [LARGE SCALE GENOMIC DNA]</scope>
    <source>
        <strain evidence="2 3">DSM 17586</strain>
    </source>
</reference>
<dbReference type="Proteomes" id="UP000242133">
    <property type="component" value="Unassembled WGS sequence"/>
</dbReference>
<dbReference type="RefSeq" id="WP_106590168.1">
    <property type="nucleotide sequence ID" value="NZ_PYGI01000001.1"/>
</dbReference>
<feature type="domain" description="Putative zinc-finger" evidence="1">
    <location>
        <begin position="4"/>
        <end position="38"/>
    </location>
</feature>
<proteinExistence type="predicted"/>
<sequence length="62" mass="7110">MQSCKRATELMSQQLDRELSASEKLGLKMHLLMCRHCRKCEQQLGIIHQLCARRGDTPPDGE</sequence>
<evidence type="ECO:0000313" key="2">
    <source>
        <dbReference type="EMBL" id="PSL16726.1"/>
    </source>
</evidence>
<dbReference type="OrthoDB" id="8374021at2"/>
<evidence type="ECO:0000313" key="3">
    <source>
        <dbReference type="Proteomes" id="UP000242133"/>
    </source>
</evidence>
<gene>
    <name evidence="2" type="ORF">CLV44_101124</name>
</gene>
<keyword evidence="3" id="KW-1185">Reference proteome</keyword>
<dbReference type="EMBL" id="PYGI01000001">
    <property type="protein sequence ID" value="PSL16726.1"/>
    <property type="molecule type" value="Genomic_DNA"/>
</dbReference>
<evidence type="ECO:0000259" key="1">
    <source>
        <dbReference type="Pfam" id="PF13490"/>
    </source>
</evidence>
<name>A0A2P8F4T7_9GAMM</name>
<protein>
    <submittedName>
        <fullName evidence="2">Putative zinc finger protein</fullName>
    </submittedName>
</protein>
<accession>A0A2P8F4T7</accession>
<organism evidence="2 3">
    <name type="scientific">Marinobacterium halophilum</name>
    <dbReference type="NCBI Taxonomy" id="267374"/>
    <lineage>
        <taxon>Bacteria</taxon>
        <taxon>Pseudomonadati</taxon>
        <taxon>Pseudomonadota</taxon>
        <taxon>Gammaproteobacteria</taxon>
        <taxon>Oceanospirillales</taxon>
        <taxon>Oceanospirillaceae</taxon>
        <taxon>Marinobacterium</taxon>
    </lineage>
</organism>
<comment type="caution">
    <text evidence="2">The sequence shown here is derived from an EMBL/GenBank/DDBJ whole genome shotgun (WGS) entry which is preliminary data.</text>
</comment>